<protein>
    <submittedName>
        <fullName evidence="3">Sigma regulatory factor-histidine kinase</fullName>
    </submittedName>
</protein>
<sequence length="150" mass="16770">MLNRYTMTFFEGETVFPAVLSELHSMLDLIKRAGKQSKCPQEKLLKLELACEELLVNIISYAYQGENSPGTIAISCISHRGDLEVVIKDHGPSFNPLAVSINIQEDLPLEQRKLGGLGIFLAKSSVDEFLYAREDHCNIVHLKMLNGQHS</sequence>
<dbReference type="SUPFAM" id="SSF55874">
    <property type="entry name" value="ATPase domain of HSP90 chaperone/DNA topoisomerase II/histidine kinase"/>
    <property type="match status" value="1"/>
</dbReference>
<dbReference type="InterPro" id="IPR003594">
    <property type="entry name" value="HATPase_dom"/>
</dbReference>
<dbReference type="Pfam" id="PF13581">
    <property type="entry name" value="HATPase_c_2"/>
    <property type="match status" value="1"/>
</dbReference>
<evidence type="ECO:0000313" key="3">
    <source>
        <dbReference type="EMBL" id="AAP98625.1"/>
    </source>
</evidence>
<feature type="domain" description="Histidine kinase/HSP90-like ATPase" evidence="2">
    <location>
        <begin position="16"/>
        <end position="143"/>
    </location>
</feature>
<evidence type="ECO:0000259" key="2">
    <source>
        <dbReference type="Pfam" id="PF13581"/>
    </source>
</evidence>
<dbReference type="Gene3D" id="3.30.565.10">
    <property type="entry name" value="Histidine kinase-like ATPase, C-terminal domain"/>
    <property type="match status" value="1"/>
</dbReference>
<dbReference type="Proteomes" id="UP000000424">
    <property type="component" value="Chromosome"/>
</dbReference>
<proteinExistence type="predicted"/>
<organism evidence="3 4">
    <name type="scientific">Chlamydia pneumoniae</name>
    <name type="common">Chlamydophila pneumoniae</name>
    <dbReference type="NCBI Taxonomy" id="83558"/>
    <lineage>
        <taxon>Bacteria</taxon>
        <taxon>Pseudomonadati</taxon>
        <taxon>Chlamydiota</taxon>
        <taxon>Chlamydiia</taxon>
        <taxon>Chlamydiales</taxon>
        <taxon>Chlamydiaceae</taxon>
        <taxon>Chlamydia/Chlamydophila group</taxon>
        <taxon>Chlamydia</taxon>
    </lineage>
</organism>
<keyword evidence="4" id="KW-1185">Reference proteome</keyword>
<keyword evidence="1" id="KW-0723">Serine/threonine-protein kinase</keyword>
<dbReference type="PANTHER" id="PTHR35526">
    <property type="entry name" value="ANTI-SIGMA-F FACTOR RSBW-RELATED"/>
    <property type="match status" value="1"/>
</dbReference>
<name>A0ABN3YRH0_CHLPN</name>
<evidence type="ECO:0000313" key="4">
    <source>
        <dbReference type="Proteomes" id="UP000000424"/>
    </source>
</evidence>
<dbReference type="EMBL" id="AE009440">
    <property type="protein sequence ID" value="AAP98625.1"/>
    <property type="molecule type" value="Genomic_DNA"/>
</dbReference>
<dbReference type="CDD" id="cd16936">
    <property type="entry name" value="HATPase_RsbW-like"/>
    <property type="match status" value="1"/>
</dbReference>
<dbReference type="InterPro" id="IPR036890">
    <property type="entry name" value="HATPase_C_sf"/>
</dbReference>
<dbReference type="InterPro" id="IPR050267">
    <property type="entry name" value="Anti-sigma-factor_SerPK"/>
</dbReference>
<keyword evidence="1" id="KW-0418">Kinase</keyword>
<accession>A0ABN3YRH0</accession>
<keyword evidence="1" id="KW-0808">Transferase</keyword>
<dbReference type="PANTHER" id="PTHR35526:SF6">
    <property type="entry name" value="SLR1861 PROTEIN"/>
    <property type="match status" value="1"/>
</dbReference>
<evidence type="ECO:0000256" key="1">
    <source>
        <dbReference type="ARBA" id="ARBA00022527"/>
    </source>
</evidence>
<reference evidence="3" key="1">
    <citation type="submission" date="2002-05" db="EMBL/GenBank/DDBJ databases">
        <title>The genome sequence of Chlamydia pneumoniae TW183 and comparison with other Chlamydia strains based on whole genome sequence analysis.</title>
        <authorList>
            <person name="Geng M.M."/>
            <person name="Schuhmacher A."/>
            <person name="Muehldorfer I."/>
            <person name="Bensch K.W."/>
            <person name="Schaefer K.P."/>
            <person name="Schneider S."/>
            <person name="Pohl T."/>
            <person name="Essig A."/>
            <person name="Marre R."/>
            <person name="Melchers K."/>
        </authorList>
    </citation>
    <scope>NUCLEOTIDE SEQUENCE [LARGE SCALE GENOMIC DNA]</scope>
    <source>
        <strain evidence="3">TW-183</strain>
    </source>
</reference>
<gene>
    <name evidence="3" type="ordered locus">CpB0696</name>
</gene>